<reference evidence="8 9" key="1">
    <citation type="submission" date="2018-01" db="EMBL/GenBank/DDBJ databases">
        <title>Whole genome sequence of Melissococcus plutonius DAT561.</title>
        <authorList>
            <person name="Okumura K."/>
            <person name="Takamatsu D."/>
            <person name="Okura M."/>
        </authorList>
    </citation>
    <scope>NUCLEOTIDE SEQUENCE [LARGE SCALE GENOMIC DNA]</scope>
    <source>
        <strain evidence="8 9">DAT561</strain>
    </source>
</reference>
<dbReference type="Pfam" id="PF03572">
    <property type="entry name" value="Peptidase_S41"/>
    <property type="match status" value="1"/>
</dbReference>
<evidence type="ECO:0000256" key="4">
    <source>
        <dbReference type="ARBA" id="ARBA00022825"/>
    </source>
</evidence>
<dbReference type="EMBL" id="AP018492">
    <property type="protein sequence ID" value="BBC60935.1"/>
    <property type="molecule type" value="Genomic_DNA"/>
</dbReference>
<dbReference type="GO" id="GO:0030288">
    <property type="term" value="C:outer membrane-bounded periplasmic space"/>
    <property type="evidence" value="ECO:0007669"/>
    <property type="project" value="TreeGrafter"/>
</dbReference>
<dbReference type="GO" id="GO:0006508">
    <property type="term" value="P:proteolysis"/>
    <property type="evidence" value="ECO:0007669"/>
    <property type="project" value="UniProtKB-KW"/>
</dbReference>
<evidence type="ECO:0000256" key="6">
    <source>
        <dbReference type="SAM" id="Phobius"/>
    </source>
</evidence>
<dbReference type="FunFam" id="2.30.42.10:FF:000063">
    <property type="entry name" value="Peptidase, S41 family"/>
    <property type="match status" value="1"/>
</dbReference>
<dbReference type="GO" id="GO:0004175">
    <property type="term" value="F:endopeptidase activity"/>
    <property type="evidence" value="ECO:0007669"/>
    <property type="project" value="TreeGrafter"/>
</dbReference>
<dbReference type="PROSITE" id="PS50106">
    <property type="entry name" value="PDZ"/>
    <property type="match status" value="1"/>
</dbReference>
<keyword evidence="2 5" id="KW-0645">Protease</keyword>
<evidence type="ECO:0000259" key="7">
    <source>
        <dbReference type="PROSITE" id="PS50106"/>
    </source>
</evidence>
<dbReference type="SUPFAM" id="SSF47090">
    <property type="entry name" value="PGBD-like"/>
    <property type="match status" value="1"/>
</dbReference>
<keyword evidence="6" id="KW-0472">Membrane</keyword>
<dbReference type="SUPFAM" id="SSF52096">
    <property type="entry name" value="ClpP/crotonase"/>
    <property type="match status" value="1"/>
</dbReference>
<dbReference type="InterPro" id="IPR036365">
    <property type="entry name" value="PGBD-like_sf"/>
</dbReference>
<evidence type="ECO:0000313" key="8">
    <source>
        <dbReference type="EMBL" id="BBC60935.1"/>
    </source>
</evidence>
<gene>
    <name evidence="8" type="ORF">DAT561_0821</name>
</gene>
<dbReference type="Proteomes" id="UP000269226">
    <property type="component" value="Chromosome"/>
</dbReference>
<dbReference type="CDD" id="cd07560">
    <property type="entry name" value="Peptidase_S41_CPP"/>
    <property type="match status" value="1"/>
</dbReference>
<dbReference type="AlphaFoldDB" id="A0A2Z5Y258"/>
<dbReference type="InterPro" id="IPR005151">
    <property type="entry name" value="Tail-specific_protease"/>
</dbReference>
<accession>A0A2Z5Y258</accession>
<dbReference type="Gene3D" id="2.30.42.10">
    <property type="match status" value="1"/>
</dbReference>
<keyword evidence="4 5" id="KW-0720">Serine protease</keyword>
<dbReference type="NCBIfam" id="TIGR00225">
    <property type="entry name" value="prc"/>
    <property type="match status" value="1"/>
</dbReference>
<dbReference type="Gene3D" id="3.90.226.10">
    <property type="entry name" value="2-enoyl-CoA Hydratase, Chain A, domain 1"/>
    <property type="match status" value="1"/>
</dbReference>
<dbReference type="InterPro" id="IPR055210">
    <property type="entry name" value="CtpA/B_N"/>
</dbReference>
<dbReference type="InterPro" id="IPR036034">
    <property type="entry name" value="PDZ_sf"/>
</dbReference>
<dbReference type="PANTHER" id="PTHR32060:SF30">
    <property type="entry name" value="CARBOXY-TERMINAL PROCESSING PROTEASE CTPA"/>
    <property type="match status" value="1"/>
</dbReference>
<dbReference type="SMART" id="SM00228">
    <property type="entry name" value="PDZ"/>
    <property type="match status" value="1"/>
</dbReference>
<dbReference type="InterPro" id="IPR002477">
    <property type="entry name" value="Peptidoglycan-bd-like"/>
</dbReference>
<dbReference type="SMART" id="SM00245">
    <property type="entry name" value="TSPc"/>
    <property type="match status" value="1"/>
</dbReference>
<evidence type="ECO:0000256" key="1">
    <source>
        <dbReference type="ARBA" id="ARBA00009179"/>
    </source>
</evidence>
<dbReference type="InterPro" id="IPR029045">
    <property type="entry name" value="ClpP/crotonase-like_dom_sf"/>
</dbReference>
<dbReference type="Pfam" id="PF17820">
    <property type="entry name" value="PDZ_6"/>
    <property type="match status" value="1"/>
</dbReference>
<evidence type="ECO:0000313" key="9">
    <source>
        <dbReference type="Proteomes" id="UP000269226"/>
    </source>
</evidence>
<dbReference type="CDD" id="cd06782">
    <property type="entry name" value="cpPDZ_CPP-like"/>
    <property type="match status" value="1"/>
</dbReference>
<evidence type="ECO:0000256" key="5">
    <source>
        <dbReference type="RuleBase" id="RU004404"/>
    </source>
</evidence>
<dbReference type="GeneID" id="57043369"/>
<dbReference type="Pfam" id="PF01471">
    <property type="entry name" value="PG_binding_1"/>
    <property type="match status" value="1"/>
</dbReference>
<dbReference type="PANTHER" id="PTHR32060">
    <property type="entry name" value="TAIL-SPECIFIC PROTEASE"/>
    <property type="match status" value="1"/>
</dbReference>
<comment type="similarity">
    <text evidence="1 5">Belongs to the peptidase S41A family.</text>
</comment>
<organism evidence="8 9">
    <name type="scientific">Melissococcus plutonius</name>
    <dbReference type="NCBI Taxonomy" id="33970"/>
    <lineage>
        <taxon>Bacteria</taxon>
        <taxon>Bacillati</taxon>
        <taxon>Bacillota</taxon>
        <taxon>Bacilli</taxon>
        <taxon>Lactobacillales</taxon>
        <taxon>Enterococcaceae</taxon>
        <taxon>Melissococcus</taxon>
    </lineage>
</organism>
<keyword evidence="3 5" id="KW-0378">Hydrolase</keyword>
<dbReference type="SUPFAM" id="SSF50156">
    <property type="entry name" value="PDZ domain-like"/>
    <property type="match status" value="1"/>
</dbReference>
<dbReference type="PROSITE" id="PS51257">
    <property type="entry name" value="PROKAR_LIPOPROTEIN"/>
    <property type="match status" value="1"/>
</dbReference>
<protein>
    <submittedName>
        <fullName evidence="8">Peptidase 41</fullName>
    </submittedName>
</protein>
<evidence type="ECO:0000256" key="2">
    <source>
        <dbReference type="ARBA" id="ARBA00022670"/>
    </source>
</evidence>
<dbReference type="Gene3D" id="1.10.101.10">
    <property type="entry name" value="PGBD-like superfamily/PGBD"/>
    <property type="match status" value="1"/>
</dbReference>
<dbReference type="InterPro" id="IPR001478">
    <property type="entry name" value="PDZ"/>
</dbReference>
<dbReference type="InterPro" id="IPR004447">
    <property type="entry name" value="Peptidase_S41A"/>
</dbReference>
<dbReference type="FunFam" id="3.30.750.44:FF:000001">
    <property type="entry name" value="S41 family peptidase"/>
    <property type="match status" value="1"/>
</dbReference>
<evidence type="ECO:0000256" key="3">
    <source>
        <dbReference type="ARBA" id="ARBA00022801"/>
    </source>
</evidence>
<name>A0A2Z5Y258_9ENTE</name>
<feature type="transmembrane region" description="Helical" evidence="6">
    <location>
        <begin position="12"/>
        <end position="31"/>
    </location>
</feature>
<dbReference type="Pfam" id="PF22694">
    <property type="entry name" value="CtpB_N-like"/>
    <property type="match status" value="1"/>
</dbReference>
<sequence length="480" mass="53010">MKKKRMVPYYQYIISLFCAAFLVGGGCYIYFDHRLNLTLKQNGIADENLTKVQNLYEEINNNYVGKVDKKKLVDGALKGMTDSLDDPYSTYLDKENSTKLNDSISGSFEGIGATLSTKDGLPTIVQAPIKESPAAKAGLKVNDVILKVNEKETKDKQLDEVVSEIRGKKGTKVKLTVSRADKIFDVAISRDTLPMETVSGEIDKKDASIGAIHITTFGENTYHELKTTIKSLRKQGATSFVLDLRQNPGGLLDQAEYMANLFLKDGKTIVKFEDRHKKMGEDVASNKLDKDGFKVKEPVVLLVDGGSASASEIFAAALHESAGVPIIGTKTYGKGTVQTVKDLKDDTEIKLTVLKWLTPNGTWIHKKGLKPTIEADYPEYAYLLPISVDKPLKLGENSNECKNANAILQSLNYDVNKESSVFSNETQQAVEDIQTKAQLPANGEIDSKTATVIEEKLREKILNNDRAYQAAVKELLTKKK</sequence>
<dbReference type="GO" id="GO:0008236">
    <property type="term" value="F:serine-type peptidase activity"/>
    <property type="evidence" value="ECO:0007669"/>
    <property type="project" value="UniProtKB-KW"/>
</dbReference>
<dbReference type="InterPro" id="IPR036366">
    <property type="entry name" value="PGBDSf"/>
</dbReference>
<proteinExistence type="inferred from homology"/>
<dbReference type="Gene3D" id="3.30.750.44">
    <property type="match status" value="1"/>
</dbReference>
<feature type="domain" description="PDZ" evidence="7">
    <location>
        <begin position="97"/>
        <end position="166"/>
    </location>
</feature>
<dbReference type="InterPro" id="IPR041489">
    <property type="entry name" value="PDZ_6"/>
</dbReference>
<keyword evidence="6" id="KW-0812">Transmembrane</keyword>
<dbReference type="GO" id="GO:0007165">
    <property type="term" value="P:signal transduction"/>
    <property type="evidence" value="ECO:0007669"/>
    <property type="project" value="TreeGrafter"/>
</dbReference>
<keyword evidence="6" id="KW-1133">Transmembrane helix</keyword>
<dbReference type="RefSeq" id="WP_015694898.1">
    <property type="nucleotide sequence ID" value="NZ_AP018492.1"/>
</dbReference>